<dbReference type="InParanoid" id="A0A200Q151"/>
<keyword evidence="13" id="KW-1185">Reference proteome</keyword>
<dbReference type="EMBL" id="MVGT01003349">
    <property type="protein sequence ID" value="OVA04177.1"/>
    <property type="molecule type" value="Genomic_DNA"/>
</dbReference>
<dbReference type="SUPFAM" id="SSF53067">
    <property type="entry name" value="Actin-like ATPase domain"/>
    <property type="match status" value="2"/>
</dbReference>
<dbReference type="UniPathway" id="UPA00109">
    <property type="reaction ID" value="UER00180"/>
</dbReference>
<keyword evidence="8 9" id="KW-0324">Glycolysis</keyword>
<comment type="similarity">
    <text evidence="3 9">Belongs to the hexokinase family.</text>
</comment>
<dbReference type="GO" id="GO:0019318">
    <property type="term" value="P:hexose metabolic process"/>
    <property type="evidence" value="ECO:0007669"/>
    <property type="project" value="UniProtKB-UniPathway"/>
</dbReference>
<evidence type="ECO:0000256" key="8">
    <source>
        <dbReference type="ARBA" id="ARBA00023152"/>
    </source>
</evidence>
<dbReference type="GO" id="GO:0004396">
    <property type="term" value="F:hexokinase activity"/>
    <property type="evidence" value="ECO:0007669"/>
    <property type="project" value="UniProtKB-UniRule"/>
</dbReference>
<evidence type="ECO:0000256" key="9">
    <source>
        <dbReference type="RuleBase" id="RU362007"/>
    </source>
</evidence>
<sequence>MMMKKEAVVVVGVVATVAAATAAVVLLRRWQRSSERRWRRTQRILRKFASQCAAPLPKLWQIADELVVDMKAGLSSDGRSKLPMLVSYVDSLPTGDEEGIYYGLNLSGTEFRVTRIQLGGMTARIVNQESKTVSIPSNLLVRDSNQELFDYIAREVAKFVSTESEKFPVLAQSQQKKLGFTYSFPVDEDKPSLESAIKWKKFSVDDTEGKAMVEEINNALEKHCIDMRVFAMVDDTVGNLVGDKYCNPDVVAAVTLAMGTNVAYVELKKDVLKWSDSSTKSGEMVIDVEWGCFNSSYLPITEFDVCLDAESSNPGEQIFEKLISGMYLGEIVRRVLLKMAKETALFGNIVVPPKLTTPYVLRSPDMAAMHQDTSEDRTVVDEKLKDIFEITNSTPMVREVVSDVCDIVVERAARLAGAGIVSILKKLERIETQQRSVVTVEGGLYQHYRLFRNYLHSCVWEMLGNSENLVIENSNGGSGIGAVFLAASNSNSSIQEDTPSS</sequence>
<dbReference type="Gene3D" id="3.30.420.40">
    <property type="match status" value="1"/>
</dbReference>
<dbReference type="Gene3D" id="3.40.367.20">
    <property type="match status" value="1"/>
</dbReference>
<dbReference type="GO" id="GO:0005524">
    <property type="term" value="F:ATP binding"/>
    <property type="evidence" value="ECO:0007669"/>
    <property type="project" value="UniProtKB-UniRule"/>
</dbReference>
<reference evidence="12 13" key="1">
    <citation type="journal article" date="2017" name="Mol. Plant">
        <title>The Genome of Medicinal Plant Macleaya cordata Provides New Insights into Benzylisoquinoline Alkaloids Metabolism.</title>
        <authorList>
            <person name="Liu X."/>
            <person name="Liu Y."/>
            <person name="Huang P."/>
            <person name="Ma Y."/>
            <person name="Qing Z."/>
            <person name="Tang Q."/>
            <person name="Cao H."/>
            <person name="Cheng P."/>
            <person name="Zheng Y."/>
            <person name="Yuan Z."/>
            <person name="Zhou Y."/>
            <person name="Liu J."/>
            <person name="Tang Z."/>
            <person name="Zhuo Y."/>
            <person name="Zhang Y."/>
            <person name="Yu L."/>
            <person name="Huang J."/>
            <person name="Yang P."/>
            <person name="Peng Q."/>
            <person name="Zhang J."/>
            <person name="Jiang W."/>
            <person name="Zhang Z."/>
            <person name="Lin K."/>
            <person name="Ro D.K."/>
            <person name="Chen X."/>
            <person name="Xiong X."/>
            <person name="Shang Y."/>
            <person name="Huang S."/>
            <person name="Zeng J."/>
        </authorList>
    </citation>
    <scope>NUCLEOTIDE SEQUENCE [LARGE SCALE GENOMIC DNA]</scope>
    <source>
        <strain evidence="13">cv. BLH2017</strain>
        <tissue evidence="12">Root</tissue>
    </source>
</reference>
<dbReference type="GO" id="GO:0005536">
    <property type="term" value="F:D-glucose binding"/>
    <property type="evidence" value="ECO:0007669"/>
    <property type="project" value="InterPro"/>
</dbReference>
<evidence type="ECO:0000256" key="3">
    <source>
        <dbReference type="ARBA" id="ARBA00009225"/>
    </source>
</evidence>
<dbReference type="PANTHER" id="PTHR19443">
    <property type="entry name" value="HEXOKINASE"/>
    <property type="match status" value="1"/>
</dbReference>
<comment type="pathway">
    <text evidence="1">Carbohydrate degradation.</text>
</comment>
<evidence type="ECO:0000256" key="2">
    <source>
        <dbReference type="ARBA" id="ARBA00005028"/>
    </source>
</evidence>
<dbReference type="PANTHER" id="PTHR19443:SF18">
    <property type="entry name" value="HEXOKINASE-LIKE 2 PROTEIN-RELATED"/>
    <property type="match status" value="1"/>
</dbReference>
<organism evidence="12 13">
    <name type="scientific">Macleaya cordata</name>
    <name type="common">Five-seeded plume-poppy</name>
    <name type="synonym">Bocconia cordata</name>
    <dbReference type="NCBI Taxonomy" id="56857"/>
    <lineage>
        <taxon>Eukaryota</taxon>
        <taxon>Viridiplantae</taxon>
        <taxon>Streptophyta</taxon>
        <taxon>Embryophyta</taxon>
        <taxon>Tracheophyta</taxon>
        <taxon>Spermatophyta</taxon>
        <taxon>Magnoliopsida</taxon>
        <taxon>Ranunculales</taxon>
        <taxon>Papaveraceae</taxon>
        <taxon>Papaveroideae</taxon>
        <taxon>Macleaya</taxon>
    </lineage>
</organism>
<dbReference type="EC" id="2.7.1.-" evidence="9"/>
<dbReference type="STRING" id="56857.A0A200Q151"/>
<evidence type="ECO:0000256" key="1">
    <source>
        <dbReference type="ARBA" id="ARBA00004921"/>
    </source>
</evidence>
<comment type="pathway">
    <text evidence="2">Carbohydrate metabolism; hexose metabolism.</text>
</comment>
<feature type="domain" description="Hexokinase N-terminal" evidence="10">
    <location>
        <begin position="45"/>
        <end position="245"/>
    </location>
</feature>
<dbReference type="GO" id="GO:0005829">
    <property type="term" value="C:cytosol"/>
    <property type="evidence" value="ECO:0007669"/>
    <property type="project" value="TreeGrafter"/>
</dbReference>
<dbReference type="GO" id="GO:0005739">
    <property type="term" value="C:mitochondrion"/>
    <property type="evidence" value="ECO:0007669"/>
    <property type="project" value="TreeGrafter"/>
</dbReference>
<evidence type="ECO:0000313" key="12">
    <source>
        <dbReference type="EMBL" id="OVA04177.1"/>
    </source>
</evidence>
<dbReference type="OMA" id="YHPNCRI"/>
<accession>A0A200Q151</accession>
<comment type="caution">
    <text evidence="12">The sequence shown here is derived from an EMBL/GenBank/DDBJ whole genome shotgun (WGS) entry which is preliminary data.</text>
</comment>
<keyword evidence="6 9" id="KW-0418">Kinase</keyword>
<proteinExistence type="inferred from homology"/>
<name>A0A200Q151_MACCD</name>
<dbReference type="PROSITE" id="PS51748">
    <property type="entry name" value="HEXOKINASE_2"/>
    <property type="match status" value="1"/>
</dbReference>
<protein>
    <recommendedName>
        <fullName evidence="9">Phosphotransferase</fullName>
        <ecNumber evidence="9">2.7.1.-</ecNumber>
    </recommendedName>
</protein>
<dbReference type="AlphaFoldDB" id="A0A200Q151"/>
<dbReference type="UniPathway" id="UPA00242"/>
<evidence type="ECO:0000259" key="11">
    <source>
        <dbReference type="Pfam" id="PF03727"/>
    </source>
</evidence>
<dbReference type="InterPro" id="IPR022672">
    <property type="entry name" value="Hexokinase_N"/>
</dbReference>
<dbReference type="InterPro" id="IPR043129">
    <property type="entry name" value="ATPase_NBD"/>
</dbReference>
<evidence type="ECO:0000259" key="10">
    <source>
        <dbReference type="Pfam" id="PF00349"/>
    </source>
</evidence>
<keyword evidence="7 9" id="KW-0067">ATP-binding</keyword>
<keyword evidence="4 9" id="KW-0808">Transferase</keyword>
<gene>
    <name evidence="12" type="ORF">BVC80_277g2</name>
</gene>
<feature type="domain" description="Hexokinase C-terminal" evidence="11">
    <location>
        <begin position="252"/>
        <end position="487"/>
    </location>
</feature>
<dbReference type="InterPro" id="IPR022673">
    <property type="entry name" value="Hexokinase_C"/>
</dbReference>
<evidence type="ECO:0000313" key="13">
    <source>
        <dbReference type="Proteomes" id="UP000195402"/>
    </source>
</evidence>
<evidence type="ECO:0000256" key="5">
    <source>
        <dbReference type="ARBA" id="ARBA00022741"/>
    </source>
</evidence>
<evidence type="ECO:0000256" key="7">
    <source>
        <dbReference type="ARBA" id="ARBA00022840"/>
    </source>
</evidence>
<dbReference type="Proteomes" id="UP000195402">
    <property type="component" value="Unassembled WGS sequence"/>
</dbReference>
<dbReference type="InterPro" id="IPR001312">
    <property type="entry name" value="Hexokinase"/>
</dbReference>
<dbReference type="Pfam" id="PF00349">
    <property type="entry name" value="Hexokinase_1"/>
    <property type="match status" value="1"/>
</dbReference>
<dbReference type="GO" id="GO:0001678">
    <property type="term" value="P:intracellular glucose homeostasis"/>
    <property type="evidence" value="ECO:0007669"/>
    <property type="project" value="InterPro"/>
</dbReference>
<evidence type="ECO:0000256" key="4">
    <source>
        <dbReference type="ARBA" id="ARBA00022679"/>
    </source>
</evidence>
<dbReference type="OrthoDB" id="419537at2759"/>
<evidence type="ECO:0000256" key="6">
    <source>
        <dbReference type="ARBA" id="ARBA00022777"/>
    </source>
</evidence>
<dbReference type="GO" id="GO:0006096">
    <property type="term" value="P:glycolytic process"/>
    <property type="evidence" value="ECO:0007669"/>
    <property type="project" value="UniProtKB-UniPathway"/>
</dbReference>
<dbReference type="Pfam" id="PF03727">
    <property type="entry name" value="Hexokinase_2"/>
    <property type="match status" value="1"/>
</dbReference>
<dbReference type="PRINTS" id="PR00475">
    <property type="entry name" value="HEXOKINASE"/>
</dbReference>
<keyword evidence="5 9" id="KW-0547">Nucleotide-binding</keyword>